<comment type="caution">
    <text evidence="1">The sequence shown here is derived from an EMBL/GenBank/DDBJ whole genome shotgun (WGS) entry which is preliminary data.</text>
</comment>
<name>A0A8J3IGH9_9CHLR</name>
<protein>
    <submittedName>
        <fullName evidence="1">Uncharacterized protein</fullName>
    </submittedName>
</protein>
<dbReference type="Proteomes" id="UP000597444">
    <property type="component" value="Unassembled WGS sequence"/>
</dbReference>
<proteinExistence type="predicted"/>
<sequence length="86" mass="9713">MRITIPFVVCFVADAIANEPPGLIMQSEKKIMYSHIYRFGRTGVSIFKIVYSGSNITTNHYQFMGTKLPVYDQLKMSTSGRTQTGE</sequence>
<accession>A0A8J3IGH9</accession>
<reference evidence="1" key="1">
    <citation type="submission" date="2020-10" db="EMBL/GenBank/DDBJ databases">
        <title>Taxonomic study of unclassified bacteria belonging to the class Ktedonobacteria.</title>
        <authorList>
            <person name="Yabe S."/>
            <person name="Wang C.M."/>
            <person name="Zheng Y."/>
            <person name="Sakai Y."/>
            <person name="Cavaletti L."/>
            <person name="Monciardini P."/>
            <person name="Donadio S."/>
        </authorList>
    </citation>
    <scope>NUCLEOTIDE SEQUENCE</scope>
    <source>
        <strain evidence="1">ID150040</strain>
    </source>
</reference>
<gene>
    <name evidence="1" type="ORF">KSF_021760</name>
</gene>
<dbReference type="EMBL" id="BNJK01000001">
    <property type="protein sequence ID" value="GHO92128.1"/>
    <property type="molecule type" value="Genomic_DNA"/>
</dbReference>
<keyword evidence="2" id="KW-1185">Reference proteome</keyword>
<organism evidence="1 2">
    <name type="scientific">Reticulibacter mediterranei</name>
    <dbReference type="NCBI Taxonomy" id="2778369"/>
    <lineage>
        <taxon>Bacteria</taxon>
        <taxon>Bacillati</taxon>
        <taxon>Chloroflexota</taxon>
        <taxon>Ktedonobacteria</taxon>
        <taxon>Ktedonobacterales</taxon>
        <taxon>Reticulibacteraceae</taxon>
        <taxon>Reticulibacter</taxon>
    </lineage>
</organism>
<evidence type="ECO:0000313" key="2">
    <source>
        <dbReference type="Proteomes" id="UP000597444"/>
    </source>
</evidence>
<dbReference type="AlphaFoldDB" id="A0A8J3IGH9"/>
<evidence type="ECO:0000313" key="1">
    <source>
        <dbReference type="EMBL" id="GHO92128.1"/>
    </source>
</evidence>